<keyword evidence="1" id="KW-0472">Membrane</keyword>
<comment type="caution">
    <text evidence="2">The sequence shown here is derived from an EMBL/GenBank/DDBJ whole genome shotgun (WGS) entry which is preliminary data.</text>
</comment>
<protein>
    <submittedName>
        <fullName evidence="2">Uncharacterized protein</fullName>
    </submittedName>
</protein>
<name>A0ABS7P9T4_9SPHN</name>
<feature type="transmembrane region" description="Helical" evidence="1">
    <location>
        <begin position="6"/>
        <end position="22"/>
    </location>
</feature>
<dbReference type="Proteomes" id="UP000759298">
    <property type="component" value="Unassembled WGS sequence"/>
</dbReference>
<dbReference type="EMBL" id="JAHWXP010000001">
    <property type="protein sequence ID" value="MBY8335818.1"/>
    <property type="molecule type" value="Genomic_DNA"/>
</dbReference>
<dbReference type="RefSeq" id="WP_197636143.1">
    <property type="nucleotide sequence ID" value="NZ_JAHWXP010000001.1"/>
</dbReference>
<gene>
    <name evidence="2" type="ORF">KYN89_02030</name>
</gene>
<organism evidence="2 3">
    <name type="scientific">Alteriqipengyuania abyssalis</name>
    <dbReference type="NCBI Taxonomy" id="2860200"/>
    <lineage>
        <taxon>Bacteria</taxon>
        <taxon>Pseudomonadati</taxon>
        <taxon>Pseudomonadota</taxon>
        <taxon>Alphaproteobacteria</taxon>
        <taxon>Sphingomonadales</taxon>
        <taxon>Erythrobacteraceae</taxon>
        <taxon>Alteriqipengyuania</taxon>
    </lineage>
</organism>
<evidence type="ECO:0000313" key="3">
    <source>
        <dbReference type="Proteomes" id="UP000759298"/>
    </source>
</evidence>
<sequence>METNIVTIIVALIAIAIAWKVLSGLFKTLALLAILAVAAYVVFGVMA</sequence>
<keyword evidence="1" id="KW-0812">Transmembrane</keyword>
<keyword evidence="1" id="KW-1133">Transmembrane helix</keyword>
<evidence type="ECO:0000313" key="2">
    <source>
        <dbReference type="EMBL" id="MBY8335818.1"/>
    </source>
</evidence>
<reference evidence="2 3" key="1">
    <citation type="submission" date="2021-07" db="EMBL/GenBank/DDBJ databases">
        <title>Alteriqipengyuania abyssalis NZ-12B nov, sp.nov isolated from deep sea sponge in pacific ocean.</title>
        <authorList>
            <person name="Tareen S."/>
            <person name="Wink J."/>
        </authorList>
    </citation>
    <scope>NUCLEOTIDE SEQUENCE [LARGE SCALE GENOMIC DNA]</scope>
    <source>
        <strain evidence="2 3">NZ-12B</strain>
    </source>
</reference>
<proteinExistence type="predicted"/>
<keyword evidence="3" id="KW-1185">Reference proteome</keyword>
<accession>A0ABS7P9T4</accession>
<feature type="transmembrane region" description="Helical" evidence="1">
    <location>
        <begin position="29"/>
        <end position="46"/>
    </location>
</feature>
<evidence type="ECO:0000256" key="1">
    <source>
        <dbReference type="SAM" id="Phobius"/>
    </source>
</evidence>